<dbReference type="RefSeq" id="WP_289410193.1">
    <property type="nucleotide sequence ID" value="NZ_JAUCDY010000004.1"/>
</dbReference>
<evidence type="ECO:0000313" key="2">
    <source>
        <dbReference type="EMBL" id="MDM7857536.1"/>
    </source>
</evidence>
<dbReference type="Pfam" id="PF13723">
    <property type="entry name" value="Ketoacyl-synt_2"/>
    <property type="match status" value="1"/>
</dbReference>
<reference evidence="2 3" key="1">
    <citation type="submission" date="2023-06" db="EMBL/GenBank/DDBJ databases">
        <title>Thiopseudomonas sp. CY1220 draft genome sequence.</title>
        <authorList>
            <person name="Zhao G."/>
            <person name="An M."/>
        </authorList>
    </citation>
    <scope>NUCLEOTIDE SEQUENCE [LARGE SCALE GENOMIC DNA]</scope>
    <source>
        <strain evidence="2 3">CY1220</strain>
    </source>
</reference>
<comment type="caution">
    <text evidence="2">The sequence shown here is derived from an EMBL/GenBank/DDBJ whole genome shotgun (WGS) entry which is preliminary data.</text>
</comment>
<name>A0ABT7SMY2_9GAMM</name>
<dbReference type="InterPro" id="IPR014030">
    <property type="entry name" value="Ketoacyl_synth_N"/>
</dbReference>
<organism evidence="2 3">
    <name type="scientific">Thiopseudomonas acetoxidans</name>
    <dbReference type="NCBI Taxonomy" id="3041622"/>
    <lineage>
        <taxon>Bacteria</taxon>
        <taxon>Pseudomonadati</taxon>
        <taxon>Pseudomonadota</taxon>
        <taxon>Gammaproteobacteria</taxon>
        <taxon>Pseudomonadales</taxon>
        <taxon>Pseudomonadaceae</taxon>
        <taxon>Thiopseudomonas</taxon>
    </lineage>
</organism>
<proteinExistence type="predicted"/>
<accession>A0ABT7SMY2</accession>
<evidence type="ECO:0000259" key="1">
    <source>
        <dbReference type="Pfam" id="PF13723"/>
    </source>
</evidence>
<dbReference type="Proteomes" id="UP001241056">
    <property type="component" value="Unassembled WGS sequence"/>
</dbReference>
<sequence>MKFNISAWRAWAPGLSTQEDWLGWLADPQQLSSQDAADVSFLPAMQRRRLSPLARMAFHVAWPLAEQSPKQPVVFCSRHGETPRNLNLLKQMAEQEILSPTHFSLSVHNAIIGLWSIFRQDESEMTAIAATQDGLEHAVIEAQLLLSSGADSVLLIIAEEQQPELYLPWIKDVPFAYALALQLTRGDAWSLSLSLSKEPSTLKKQAWPHALTLLPLLLKQATQVTHSVDTRCWQWQVTL</sequence>
<dbReference type="EMBL" id="JAUCDY010000004">
    <property type="protein sequence ID" value="MDM7857536.1"/>
    <property type="molecule type" value="Genomic_DNA"/>
</dbReference>
<feature type="domain" description="Beta-ketoacyl synthase-like N-terminal" evidence="1">
    <location>
        <begin position="21"/>
        <end position="236"/>
    </location>
</feature>
<gene>
    <name evidence="2" type="ORF">QEZ41_04505</name>
</gene>
<protein>
    <submittedName>
        <fullName evidence="2">Beta-ketoacyl synthase chain length factor</fullName>
    </submittedName>
</protein>
<keyword evidence="3" id="KW-1185">Reference proteome</keyword>
<evidence type="ECO:0000313" key="3">
    <source>
        <dbReference type="Proteomes" id="UP001241056"/>
    </source>
</evidence>